<organism evidence="1 2">
    <name type="scientific">Lentilactobacillus terminaliae</name>
    <dbReference type="NCBI Taxonomy" id="3003483"/>
    <lineage>
        <taxon>Bacteria</taxon>
        <taxon>Bacillati</taxon>
        <taxon>Bacillota</taxon>
        <taxon>Bacilli</taxon>
        <taxon>Lactobacillales</taxon>
        <taxon>Lactobacillaceae</taxon>
        <taxon>Lentilactobacillus</taxon>
    </lineage>
</organism>
<sequence>MMTTLLQTHSATELSQMIRQHEITSLELVNELLDTIEKRNPKLNAVTSVWPEYARELATTFKDTGQPFAGVPILLKGLGQSLEGKPDTGSSKLLKDSIAPITNNFVHQVLEAGFIPVGETNAPEFGFKNITDSELYGNAHNPWNLDYFSGGSSGGTAAAISDNWLPIATASDGGGSIRIPASFSGVIGFKPTRGRVPVGPGEWRGWQGAAINFAIANNIQDIAATLDALSVVQLAAPFQVPLPQTPFAEIYEAPKNLTIAFSTESPVGTPVSEDAVNAVNEAVNFLESQGFNVEEVSAPVDGIKLMQSYYQMNAGETATMFDSMGLDDQIIKQNVEPLSWALGYAGRGVSAVDYSSSLTFWDNVGADMDEFNTKYDLYLTPTTAHTAPKIDEPLVSTENMKKLKHIEDYDAKEQLQIIWDQWLPALTLSPFTQLANISGQPGISLPTHISKNGLPLGIQFMARKGREDLLLSIGKLFESANKFKMLNSQN</sequence>
<protein>
    <submittedName>
        <fullName evidence="1">Amidase</fullName>
        <ecNumber evidence="1">3.5.1.4</ecNumber>
    </submittedName>
</protein>
<dbReference type="Proteomes" id="UP001149860">
    <property type="component" value="Chromosome"/>
</dbReference>
<proteinExistence type="predicted"/>
<accession>A0ACD5DHG1</accession>
<dbReference type="EMBL" id="CP168151">
    <property type="protein sequence ID" value="XFD40687.1"/>
    <property type="molecule type" value="Genomic_DNA"/>
</dbReference>
<gene>
    <name evidence="1" type="ORF">O0236_009955</name>
</gene>
<reference evidence="1" key="1">
    <citation type="submission" date="2024-08" db="EMBL/GenBank/DDBJ databases">
        <title>Lentilactobacillus sp. nov., isolated from tree bark.</title>
        <authorList>
            <person name="Phuengjayaem S."/>
            <person name="Tanasupawat S."/>
        </authorList>
    </citation>
    <scope>NUCLEOTIDE SEQUENCE</scope>
    <source>
        <strain evidence="1">SPB1-3</strain>
    </source>
</reference>
<evidence type="ECO:0000313" key="2">
    <source>
        <dbReference type="Proteomes" id="UP001149860"/>
    </source>
</evidence>
<keyword evidence="2" id="KW-1185">Reference proteome</keyword>
<dbReference type="EC" id="3.5.1.4" evidence="1"/>
<evidence type="ECO:0000313" key="1">
    <source>
        <dbReference type="EMBL" id="XFD40687.1"/>
    </source>
</evidence>
<keyword evidence="1" id="KW-0378">Hydrolase</keyword>
<name>A0ACD5DHG1_9LACO</name>